<protein>
    <recommendedName>
        <fullName evidence="3">Transposase</fullName>
    </recommendedName>
</protein>
<evidence type="ECO:0000313" key="2">
    <source>
        <dbReference type="Proteomes" id="UP000269154"/>
    </source>
</evidence>
<name>A0A3N6NXK5_9CYAN</name>
<reference evidence="1 2" key="1">
    <citation type="journal article" date="2018" name="ACS Chem. Biol.">
        <title>Ketoreductase domain dysfunction expands chemodiversity: malyngamide biosynthesis in the cyanobacterium Okeania hirsuta.</title>
        <authorList>
            <person name="Moss N.A."/>
            <person name="Leao T."/>
            <person name="Rankin M."/>
            <person name="McCullough T.M."/>
            <person name="Qu P."/>
            <person name="Korobeynikov A."/>
            <person name="Smith J.L."/>
            <person name="Gerwick L."/>
            <person name="Gerwick W.H."/>
        </authorList>
    </citation>
    <scope>NUCLEOTIDE SEQUENCE [LARGE SCALE GENOMIC DNA]</scope>
    <source>
        <strain evidence="1 2">PAB10Feb10-1</strain>
    </source>
</reference>
<evidence type="ECO:0000313" key="1">
    <source>
        <dbReference type="EMBL" id="RQH55487.1"/>
    </source>
</evidence>
<accession>A0A3N6NXK5</accession>
<gene>
    <name evidence="1" type="ORF">D5R40_02170</name>
</gene>
<dbReference type="OrthoDB" id="438679at2"/>
<dbReference type="EMBL" id="RCBY01000006">
    <property type="protein sequence ID" value="RQH55487.1"/>
    <property type="molecule type" value="Genomic_DNA"/>
</dbReference>
<comment type="caution">
    <text evidence="1">The sequence shown here is derived from an EMBL/GenBank/DDBJ whole genome shotgun (WGS) entry which is preliminary data.</text>
</comment>
<dbReference type="RefSeq" id="WP_124143971.1">
    <property type="nucleotide sequence ID" value="NZ_CAWOKI010000379.1"/>
</dbReference>
<keyword evidence="2" id="KW-1185">Reference proteome</keyword>
<organism evidence="1 2">
    <name type="scientific">Okeania hirsuta</name>
    <dbReference type="NCBI Taxonomy" id="1458930"/>
    <lineage>
        <taxon>Bacteria</taxon>
        <taxon>Bacillati</taxon>
        <taxon>Cyanobacteriota</taxon>
        <taxon>Cyanophyceae</taxon>
        <taxon>Oscillatoriophycideae</taxon>
        <taxon>Oscillatoriales</taxon>
        <taxon>Microcoleaceae</taxon>
        <taxon>Okeania</taxon>
    </lineage>
</organism>
<dbReference type="Proteomes" id="UP000269154">
    <property type="component" value="Unassembled WGS sequence"/>
</dbReference>
<sequence>MAVKPDAKHAKREGKIHQKIARSRQYFQYKTTYKLTRTGKKVFFIEKLNLVGLTCRNQTKQDENGKYLPNGQSSKSRLNKSWLDAAFNQFFQILGQVAEKAFHVAKRNARVIECKSNYTSQLLSYPTYPIGNSVYRLQYQRIF</sequence>
<proteinExistence type="predicted"/>
<dbReference type="AlphaFoldDB" id="A0A3N6NXK5"/>
<evidence type="ECO:0008006" key="3">
    <source>
        <dbReference type="Google" id="ProtNLM"/>
    </source>
</evidence>